<organism evidence="5 6">
    <name type="scientific">Aplysia californica</name>
    <name type="common">California sea hare</name>
    <dbReference type="NCBI Taxonomy" id="6500"/>
    <lineage>
        <taxon>Eukaryota</taxon>
        <taxon>Metazoa</taxon>
        <taxon>Spiralia</taxon>
        <taxon>Lophotrochozoa</taxon>
        <taxon>Mollusca</taxon>
        <taxon>Gastropoda</taxon>
        <taxon>Heterobranchia</taxon>
        <taxon>Euthyneura</taxon>
        <taxon>Tectipleura</taxon>
        <taxon>Aplysiida</taxon>
        <taxon>Aplysioidea</taxon>
        <taxon>Aplysiidae</taxon>
        <taxon>Aplysia</taxon>
    </lineage>
</organism>
<dbReference type="PANTHER" id="PTHR24652">
    <property type="entry name" value="LOW-DENSITY LIPOPROTEIN RECEPTOR CLASS A DOMAIN-CONTAINING PROTEIN 2"/>
    <property type="match status" value="1"/>
</dbReference>
<protein>
    <submittedName>
        <fullName evidence="6">Uncharacterized protein LOC106012386</fullName>
    </submittedName>
</protein>
<evidence type="ECO:0000256" key="4">
    <source>
        <dbReference type="SAM" id="SignalP"/>
    </source>
</evidence>
<feature type="chain" id="PRO_5046253294" evidence="4">
    <location>
        <begin position="29"/>
        <end position="278"/>
    </location>
</feature>
<sequence>MTFMNSTLLNTWIFVLNCFIVIMCNVHAEPQHVFLEEHCGNELSTDASILLVVGNWSSLPVDHSCYISFRLQTHFHSKDVARGQVSVLSVSLPGPPCTQGRVDVISSDNVTLLSEPGGICGSTFKGKFASSHDLVFINVTSEDKEVWGYLDILISSFNTDVCDTSHEFACDNGRCVSASVQCDGYDDCGDDSDETDGCLMSTLVIVVIVCVSAFVVIVVVIVLVLAVKRRWRMQGWGTGPTTSSLIGSINEDSEDVTTQKPIHYYTSKDSYGTMTTEH</sequence>
<dbReference type="RefSeq" id="XP_012940699.1">
    <property type="nucleotide sequence ID" value="XM_013085245.1"/>
</dbReference>
<accession>A0ABM1A4I9</accession>
<feature type="signal peptide" evidence="4">
    <location>
        <begin position="1"/>
        <end position="28"/>
    </location>
</feature>
<keyword evidence="3" id="KW-1133">Transmembrane helix</keyword>
<keyword evidence="1 2" id="KW-1015">Disulfide bond</keyword>
<dbReference type="Proteomes" id="UP000694888">
    <property type="component" value="Unplaced"/>
</dbReference>
<gene>
    <name evidence="6" type="primary">LOC106012386</name>
</gene>
<dbReference type="PROSITE" id="PS01209">
    <property type="entry name" value="LDLRA_1"/>
    <property type="match status" value="1"/>
</dbReference>
<name>A0ABM1A4I9_APLCA</name>
<dbReference type="Pfam" id="PF00057">
    <property type="entry name" value="Ldl_recept_a"/>
    <property type="match status" value="1"/>
</dbReference>
<proteinExistence type="predicted"/>
<evidence type="ECO:0000256" key="2">
    <source>
        <dbReference type="PROSITE-ProRule" id="PRU00124"/>
    </source>
</evidence>
<evidence type="ECO:0000256" key="1">
    <source>
        <dbReference type="ARBA" id="ARBA00023157"/>
    </source>
</evidence>
<dbReference type="InterPro" id="IPR002172">
    <property type="entry name" value="LDrepeatLR_classA_rpt"/>
</dbReference>
<feature type="disulfide bond" evidence="2">
    <location>
        <begin position="170"/>
        <end position="188"/>
    </location>
</feature>
<keyword evidence="3" id="KW-0472">Membrane</keyword>
<dbReference type="InterPro" id="IPR042333">
    <property type="entry name" value="LRAD2/Mig-13-like"/>
</dbReference>
<evidence type="ECO:0000313" key="6">
    <source>
        <dbReference type="RefSeq" id="XP_012940699.1"/>
    </source>
</evidence>
<dbReference type="GeneID" id="106012386"/>
<evidence type="ECO:0000256" key="3">
    <source>
        <dbReference type="SAM" id="Phobius"/>
    </source>
</evidence>
<dbReference type="SMART" id="SM00192">
    <property type="entry name" value="LDLa"/>
    <property type="match status" value="1"/>
</dbReference>
<reference evidence="6" key="1">
    <citation type="submission" date="2025-08" db="UniProtKB">
        <authorList>
            <consortium name="RefSeq"/>
        </authorList>
    </citation>
    <scope>IDENTIFICATION</scope>
</reference>
<dbReference type="Gene3D" id="4.10.400.10">
    <property type="entry name" value="Low-density Lipoprotein Receptor"/>
    <property type="match status" value="1"/>
</dbReference>
<feature type="transmembrane region" description="Helical" evidence="3">
    <location>
        <begin position="203"/>
        <end position="227"/>
    </location>
</feature>
<dbReference type="PROSITE" id="PS50068">
    <property type="entry name" value="LDLRA_2"/>
    <property type="match status" value="1"/>
</dbReference>
<dbReference type="InterPro" id="IPR023415">
    <property type="entry name" value="LDLR_class-A_CS"/>
</dbReference>
<comment type="caution">
    <text evidence="2">Lacks conserved residue(s) required for the propagation of feature annotation.</text>
</comment>
<keyword evidence="4" id="KW-0732">Signal</keyword>
<dbReference type="InterPro" id="IPR036055">
    <property type="entry name" value="LDL_receptor-like_sf"/>
</dbReference>
<keyword evidence="3" id="KW-0812">Transmembrane</keyword>
<dbReference type="SUPFAM" id="SSF57424">
    <property type="entry name" value="LDL receptor-like module"/>
    <property type="match status" value="1"/>
</dbReference>
<evidence type="ECO:0000313" key="5">
    <source>
        <dbReference type="Proteomes" id="UP000694888"/>
    </source>
</evidence>
<keyword evidence="5" id="KW-1185">Reference proteome</keyword>